<proteinExistence type="predicted"/>
<dbReference type="EMBL" id="LR743598">
    <property type="protein sequence ID" value="CAA2628536.1"/>
    <property type="molecule type" value="Genomic_DNA"/>
</dbReference>
<organism evidence="2">
    <name type="scientific">Spirodela intermedia</name>
    <name type="common">Intermediate duckweed</name>
    <dbReference type="NCBI Taxonomy" id="51605"/>
    <lineage>
        <taxon>Eukaryota</taxon>
        <taxon>Viridiplantae</taxon>
        <taxon>Streptophyta</taxon>
        <taxon>Embryophyta</taxon>
        <taxon>Tracheophyta</taxon>
        <taxon>Spermatophyta</taxon>
        <taxon>Magnoliopsida</taxon>
        <taxon>Liliopsida</taxon>
        <taxon>Araceae</taxon>
        <taxon>Lemnoideae</taxon>
        <taxon>Spirodela</taxon>
    </lineage>
</organism>
<dbReference type="Proteomes" id="UP001189122">
    <property type="component" value="Unassembled WGS sequence"/>
</dbReference>
<name>A0A7I8JE17_SPIIN</name>
<protein>
    <submittedName>
        <fullName evidence="2">Uncharacterized protein</fullName>
    </submittedName>
</protein>
<dbReference type="AlphaFoldDB" id="A0A7I8JE17"/>
<evidence type="ECO:0000256" key="1">
    <source>
        <dbReference type="SAM" id="MobiDB-lite"/>
    </source>
</evidence>
<keyword evidence="3" id="KW-1185">Reference proteome</keyword>
<dbReference type="EMBL" id="CACRZD030000011">
    <property type="protein sequence ID" value="CAA6667783.1"/>
    <property type="molecule type" value="Genomic_DNA"/>
</dbReference>
<accession>A0A7I8JE17</accession>
<feature type="region of interest" description="Disordered" evidence="1">
    <location>
        <begin position="1"/>
        <end position="32"/>
    </location>
</feature>
<sequence length="44" mass="4580">MDESQTSGESSVCHGGSRSRGGGSGSDNQRGSLPLKELFEAFMC</sequence>
<evidence type="ECO:0000313" key="3">
    <source>
        <dbReference type="Proteomes" id="UP001189122"/>
    </source>
</evidence>
<reference evidence="2 3" key="1">
    <citation type="submission" date="2019-12" db="EMBL/GenBank/DDBJ databases">
        <authorList>
            <person name="Scholz U."/>
            <person name="Mascher M."/>
            <person name="Fiebig A."/>
        </authorList>
    </citation>
    <scope>NUCLEOTIDE SEQUENCE</scope>
</reference>
<gene>
    <name evidence="2" type="ORF">SI7747_11014177</name>
</gene>
<evidence type="ECO:0000313" key="2">
    <source>
        <dbReference type="EMBL" id="CAA2628536.1"/>
    </source>
</evidence>